<feature type="region of interest" description="Disordered" evidence="1">
    <location>
        <begin position="1"/>
        <end position="25"/>
    </location>
</feature>
<gene>
    <name evidence="2" type="ORF">G5I_14510</name>
</gene>
<accession>F4X7V5</accession>
<dbReference type="Proteomes" id="UP000007755">
    <property type="component" value="Unassembled WGS sequence"/>
</dbReference>
<sequence length="239" mass="26666">MENCFAEEEREREREREKQPLALGSSGKGVTRCWLVMVHDYARCRSSHSGVSGDPTTPDTPDAHSQIMILITEHFRLLFQYANRADITQAFRTVQRMRIRNRHDLGDPTIRCGAVRCGEVRCGALIGWMNVGREDERGVRTSNSKSKPESYILHPISTSNARRIIQASTIEVQRGEGMALLSARKLNAHSVQCTEHTSDSNADTAVVDAVSELNKVLPSPNELTLGENQSSIWLPSLLP</sequence>
<organism evidence="3">
    <name type="scientific">Acromyrmex echinatior</name>
    <name type="common">Panamanian leafcutter ant</name>
    <name type="synonym">Acromyrmex octospinosus echinatior</name>
    <dbReference type="NCBI Taxonomy" id="103372"/>
    <lineage>
        <taxon>Eukaryota</taxon>
        <taxon>Metazoa</taxon>
        <taxon>Ecdysozoa</taxon>
        <taxon>Arthropoda</taxon>
        <taxon>Hexapoda</taxon>
        <taxon>Insecta</taxon>
        <taxon>Pterygota</taxon>
        <taxon>Neoptera</taxon>
        <taxon>Endopterygota</taxon>
        <taxon>Hymenoptera</taxon>
        <taxon>Apocrita</taxon>
        <taxon>Aculeata</taxon>
        <taxon>Formicoidea</taxon>
        <taxon>Formicidae</taxon>
        <taxon>Myrmicinae</taxon>
        <taxon>Acromyrmex</taxon>
    </lineage>
</organism>
<dbReference type="InParanoid" id="F4X7V5"/>
<keyword evidence="3" id="KW-1185">Reference proteome</keyword>
<evidence type="ECO:0000313" key="2">
    <source>
        <dbReference type="EMBL" id="EGI57441.1"/>
    </source>
</evidence>
<dbReference type="AlphaFoldDB" id="F4X7V5"/>
<feature type="compositionally biased region" description="Basic and acidic residues" evidence="1">
    <location>
        <begin position="7"/>
        <end position="19"/>
    </location>
</feature>
<name>F4X7V5_ACREC</name>
<protein>
    <submittedName>
        <fullName evidence="2">Uncharacterized protein</fullName>
    </submittedName>
</protein>
<proteinExistence type="predicted"/>
<dbReference type="EMBL" id="GL888900">
    <property type="protein sequence ID" value="EGI57441.1"/>
    <property type="molecule type" value="Genomic_DNA"/>
</dbReference>
<evidence type="ECO:0000313" key="3">
    <source>
        <dbReference type="Proteomes" id="UP000007755"/>
    </source>
</evidence>
<evidence type="ECO:0000256" key="1">
    <source>
        <dbReference type="SAM" id="MobiDB-lite"/>
    </source>
</evidence>
<reference evidence="2" key="1">
    <citation type="submission" date="2011-02" db="EMBL/GenBank/DDBJ databases">
        <title>The genome of the leaf-cutting ant Acromyrmex echinatior suggests key adaptations to social evolution and fungus farming.</title>
        <authorList>
            <person name="Nygaard S."/>
            <person name="Zhang G."/>
        </authorList>
    </citation>
    <scope>NUCLEOTIDE SEQUENCE</scope>
</reference>